<keyword evidence="9" id="KW-1185">Reference proteome</keyword>
<evidence type="ECO:0000256" key="3">
    <source>
        <dbReference type="ARBA" id="ARBA00023125"/>
    </source>
</evidence>
<gene>
    <name evidence="8" type="ORF">L1049_008639</name>
</gene>
<dbReference type="SMART" id="SM00432">
    <property type="entry name" value="MADS"/>
    <property type="match status" value="1"/>
</dbReference>
<evidence type="ECO:0000313" key="8">
    <source>
        <dbReference type="EMBL" id="KAK9290469.1"/>
    </source>
</evidence>
<reference evidence="8 9" key="1">
    <citation type="journal article" date="2024" name="Plant J.">
        <title>Genome sequences and population genomics reveal climatic adaptation and genomic divergence between two closely related sweetgum species.</title>
        <authorList>
            <person name="Xu W.Q."/>
            <person name="Ren C.Q."/>
            <person name="Zhang X.Y."/>
            <person name="Comes H.P."/>
            <person name="Liu X.H."/>
            <person name="Li Y.G."/>
            <person name="Kettle C.J."/>
            <person name="Jalonen R."/>
            <person name="Gaisberger H."/>
            <person name="Ma Y.Z."/>
            <person name="Qiu Y.X."/>
        </authorList>
    </citation>
    <scope>NUCLEOTIDE SEQUENCE [LARGE SCALE GENOMIC DNA]</scope>
    <source>
        <strain evidence="8">Hangzhou</strain>
    </source>
</reference>
<dbReference type="Gene3D" id="3.40.1810.10">
    <property type="entry name" value="Transcription factor, MADS-box"/>
    <property type="match status" value="1"/>
</dbReference>
<keyword evidence="5" id="KW-0539">Nucleus</keyword>
<dbReference type="InterPro" id="IPR002100">
    <property type="entry name" value="TF_MADSbox"/>
</dbReference>
<feature type="region of interest" description="Disordered" evidence="6">
    <location>
        <begin position="279"/>
        <end position="318"/>
    </location>
</feature>
<dbReference type="GO" id="GO:0000978">
    <property type="term" value="F:RNA polymerase II cis-regulatory region sequence-specific DNA binding"/>
    <property type="evidence" value="ECO:0007669"/>
    <property type="project" value="TreeGrafter"/>
</dbReference>
<dbReference type="PANTHER" id="PTHR11945:SF521">
    <property type="entry name" value="AGAMOUS-LIKE 48-RELATED"/>
    <property type="match status" value="1"/>
</dbReference>
<proteinExistence type="predicted"/>
<evidence type="ECO:0000313" key="9">
    <source>
        <dbReference type="Proteomes" id="UP001415857"/>
    </source>
</evidence>
<keyword evidence="2" id="KW-0805">Transcription regulation</keyword>
<keyword evidence="4" id="KW-0804">Transcription</keyword>
<dbReference type="PANTHER" id="PTHR11945">
    <property type="entry name" value="MADS BOX PROTEIN"/>
    <property type="match status" value="1"/>
</dbReference>
<evidence type="ECO:0000256" key="2">
    <source>
        <dbReference type="ARBA" id="ARBA00023015"/>
    </source>
</evidence>
<evidence type="ECO:0000256" key="5">
    <source>
        <dbReference type="ARBA" id="ARBA00023242"/>
    </source>
</evidence>
<dbReference type="InterPro" id="IPR036879">
    <property type="entry name" value="TF_MADSbox_sf"/>
</dbReference>
<comment type="subcellular location">
    <subcellularLocation>
        <location evidence="1">Nucleus</location>
    </subcellularLocation>
</comment>
<dbReference type="GO" id="GO:0045944">
    <property type="term" value="P:positive regulation of transcription by RNA polymerase II"/>
    <property type="evidence" value="ECO:0007669"/>
    <property type="project" value="InterPro"/>
</dbReference>
<dbReference type="GO" id="GO:0046983">
    <property type="term" value="F:protein dimerization activity"/>
    <property type="evidence" value="ECO:0007669"/>
    <property type="project" value="InterPro"/>
</dbReference>
<dbReference type="Proteomes" id="UP001415857">
    <property type="component" value="Unassembled WGS sequence"/>
</dbReference>
<sequence length="339" mass="37995">MARKKVKLAWIVNNSARKASLKKRRAGLMKKVAELSTLCGVEACIVVFSPDDAEPMCWPSQAEAKQVLERFFGLPEMERSKKMTTQETFINERIAKLQEKAQKQERIDEEIEMNQIMNQISHGQFCKELDLRQANGLASLMDMKLKEVKRRLQYSEQILSPLPTSPLLPTQTVMADEMGQIGGNSIERMPFMESLDGDQWLMEIMNPDENIASSSGGNKTRLPQGNVGSSGNVGHNGVYGAEVRTSMESLDWDQWLMEIMNPNDNIASTSGGNDMRLPHGNTGTTNDGNGLTQPERNVGSDMVQPQPPRHIGSSSNVRNYMSPPNEADHDELWPYYYSL</sequence>
<evidence type="ECO:0000256" key="6">
    <source>
        <dbReference type="SAM" id="MobiDB-lite"/>
    </source>
</evidence>
<dbReference type="SUPFAM" id="SSF55455">
    <property type="entry name" value="SRF-like"/>
    <property type="match status" value="1"/>
</dbReference>
<name>A0AAP0X2G7_LIQFO</name>
<dbReference type="InterPro" id="IPR033897">
    <property type="entry name" value="SRF-like_MADS-box"/>
</dbReference>
<dbReference type="AlphaFoldDB" id="A0AAP0X2G7"/>
<organism evidence="8 9">
    <name type="scientific">Liquidambar formosana</name>
    <name type="common">Formosan gum</name>
    <dbReference type="NCBI Taxonomy" id="63359"/>
    <lineage>
        <taxon>Eukaryota</taxon>
        <taxon>Viridiplantae</taxon>
        <taxon>Streptophyta</taxon>
        <taxon>Embryophyta</taxon>
        <taxon>Tracheophyta</taxon>
        <taxon>Spermatophyta</taxon>
        <taxon>Magnoliopsida</taxon>
        <taxon>eudicotyledons</taxon>
        <taxon>Gunneridae</taxon>
        <taxon>Pentapetalae</taxon>
        <taxon>Saxifragales</taxon>
        <taxon>Altingiaceae</taxon>
        <taxon>Liquidambar</taxon>
    </lineage>
</organism>
<dbReference type="GO" id="GO:0000981">
    <property type="term" value="F:DNA-binding transcription factor activity, RNA polymerase II-specific"/>
    <property type="evidence" value="ECO:0007669"/>
    <property type="project" value="InterPro"/>
</dbReference>
<accession>A0AAP0X2G7</accession>
<keyword evidence="3" id="KW-0238">DNA-binding</keyword>
<dbReference type="Pfam" id="PF00319">
    <property type="entry name" value="SRF-TF"/>
    <property type="match status" value="1"/>
</dbReference>
<comment type="caution">
    <text evidence="8">The sequence shown here is derived from an EMBL/GenBank/DDBJ whole genome shotgun (WGS) entry which is preliminary data.</text>
</comment>
<dbReference type="FunFam" id="3.40.1810.10:FF:000024">
    <property type="entry name" value="Agamous-like MADS-box protein AGL80"/>
    <property type="match status" value="1"/>
</dbReference>
<evidence type="ECO:0000256" key="4">
    <source>
        <dbReference type="ARBA" id="ARBA00023163"/>
    </source>
</evidence>
<dbReference type="PRINTS" id="PR00404">
    <property type="entry name" value="MADSDOMAIN"/>
</dbReference>
<feature type="domain" description="MADS-box" evidence="7">
    <location>
        <begin position="1"/>
        <end position="49"/>
    </location>
</feature>
<protein>
    <recommendedName>
        <fullName evidence="7">MADS-box domain-containing protein</fullName>
    </recommendedName>
</protein>
<evidence type="ECO:0000259" key="7">
    <source>
        <dbReference type="PROSITE" id="PS50066"/>
    </source>
</evidence>
<dbReference type="CDD" id="cd00266">
    <property type="entry name" value="MADS_SRF_like"/>
    <property type="match status" value="1"/>
</dbReference>
<dbReference type="EMBL" id="JBBPBK010000002">
    <property type="protein sequence ID" value="KAK9290469.1"/>
    <property type="molecule type" value="Genomic_DNA"/>
</dbReference>
<dbReference type="PROSITE" id="PS50066">
    <property type="entry name" value="MADS_BOX_2"/>
    <property type="match status" value="1"/>
</dbReference>
<evidence type="ECO:0000256" key="1">
    <source>
        <dbReference type="ARBA" id="ARBA00004123"/>
    </source>
</evidence>
<dbReference type="GO" id="GO:0005634">
    <property type="term" value="C:nucleus"/>
    <property type="evidence" value="ECO:0007669"/>
    <property type="project" value="UniProtKB-SubCell"/>
</dbReference>
<feature type="compositionally biased region" description="Low complexity" evidence="6">
    <location>
        <begin position="280"/>
        <end position="292"/>
    </location>
</feature>